<dbReference type="PRINTS" id="PR00081">
    <property type="entry name" value="GDHRDH"/>
</dbReference>
<reference evidence="2 3" key="1">
    <citation type="submission" date="2020-08" db="EMBL/GenBank/DDBJ databases">
        <title>A Genomic Blueprint of the Chicken Gut Microbiome.</title>
        <authorList>
            <person name="Gilroy R."/>
            <person name="Ravi A."/>
            <person name="Getino M."/>
            <person name="Pursley I."/>
            <person name="Horton D.L."/>
            <person name="Alikhan N.-F."/>
            <person name="Baker D."/>
            <person name="Gharbi K."/>
            <person name="Hall N."/>
            <person name="Watson M."/>
            <person name="Adriaenssens E.M."/>
            <person name="Foster-Nyarko E."/>
            <person name="Jarju S."/>
            <person name="Secka A."/>
            <person name="Antonio M."/>
            <person name="Oren A."/>
            <person name="Chaudhuri R."/>
            <person name="La Ragione R.M."/>
            <person name="Hildebrand F."/>
            <person name="Pallen M.J."/>
        </authorList>
    </citation>
    <scope>NUCLEOTIDE SEQUENCE [LARGE SCALE GENOMIC DNA]</scope>
    <source>
        <strain evidence="2 3">Sa2BVA9</strain>
    </source>
</reference>
<name>A0ABR8T621_9BACL</name>
<accession>A0ABR8T621</accession>
<sequence>MGKLAGKVAVITGAGGGLGKYIAVRFAEEGAKLSLCDINTESLNETAELCKSKGASVFVNAFDASDLVQSEAFVSATVEQYQTIDILVNLAIAIKTPHSFLDHTKETLDISYQTGLVSTWNFMKLCYPYFKEKGGKVINFGSGAAYQGQEGYAAYAAIKEAIRGLSRVVAREWGPDNINVNVINPGAITDSIQAYLNHLPEEERDPARLGFQQTSLRRLGAPYEDIAPAVLFLASEDSRHITGQTLNVDGGAVIHA</sequence>
<comment type="caution">
    <text evidence="2">The sequence shown here is derived from an EMBL/GenBank/DDBJ whole genome shotgun (WGS) entry which is preliminary data.</text>
</comment>
<dbReference type="EMBL" id="JACSQL010000023">
    <property type="protein sequence ID" value="MBD7971210.1"/>
    <property type="molecule type" value="Genomic_DNA"/>
</dbReference>
<dbReference type="Gene3D" id="3.40.50.720">
    <property type="entry name" value="NAD(P)-binding Rossmann-like Domain"/>
    <property type="match status" value="1"/>
</dbReference>
<dbReference type="InterPro" id="IPR002347">
    <property type="entry name" value="SDR_fam"/>
</dbReference>
<proteinExistence type="inferred from homology"/>
<dbReference type="CDD" id="cd05233">
    <property type="entry name" value="SDR_c"/>
    <property type="match status" value="1"/>
</dbReference>
<protein>
    <submittedName>
        <fullName evidence="2">SDR family oxidoreductase</fullName>
    </submittedName>
</protein>
<evidence type="ECO:0000313" key="2">
    <source>
        <dbReference type="EMBL" id="MBD7971210.1"/>
    </source>
</evidence>
<dbReference type="InterPro" id="IPR036291">
    <property type="entry name" value="NAD(P)-bd_dom_sf"/>
</dbReference>
<organism evidence="2 3">
    <name type="scientific">Paenibacillus gallinarum</name>
    <dbReference type="NCBI Taxonomy" id="2762232"/>
    <lineage>
        <taxon>Bacteria</taxon>
        <taxon>Bacillati</taxon>
        <taxon>Bacillota</taxon>
        <taxon>Bacilli</taxon>
        <taxon>Bacillales</taxon>
        <taxon>Paenibacillaceae</taxon>
        <taxon>Paenibacillus</taxon>
    </lineage>
</organism>
<dbReference type="SUPFAM" id="SSF51735">
    <property type="entry name" value="NAD(P)-binding Rossmann-fold domains"/>
    <property type="match status" value="1"/>
</dbReference>
<evidence type="ECO:0000256" key="1">
    <source>
        <dbReference type="ARBA" id="ARBA00006484"/>
    </source>
</evidence>
<dbReference type="RefSeq" id="WP_191804936.1">
    <property type="nucleotide sequence ID" value="NZ_JACSQL010000023.1"/>
</dbReference>
<gene>
    <name evidence="2" type="ORF">H9647_24410</name>
</gene>
<evidence type="ECO:0000313" key="3">
    <source>
        <dbReference type="Proteomes" id="UP000608071"/>
    </source>
</evidence>
<keyword evidence="3" id="KW-1185">Reference proteome</keyword>
<comment type="similarity">
    <text evidence="1">Belongs to the short-chain dehydrogenases/reductases (SDR) family.</text>
</comment>
<dbReference type="Proteomes" id="UP000608071">
    <property type="component" value="Unassembled WGS sequence"/>
</dbReference>
<dbReference type="PANTHER" id="PTHR42760">
    <property type="entry name" value="SHORT-CHAIN DEHYDROGENASES/REDUCTASES FAMILY MEMBER"/>
    <property type="match status" value="1"/>
</dbReference>
<dbReference type="Pfam" id="PF13561">
    <property type="entry name" value="adh_short_C2"/>
    <property type="match status" value="1"/>
</dbReference>